<feature type="compositionally biased region" description="Polar residues" evidence="1">
    <location>
        <begin position="103"/>
        <end position="116"/>
    </location>
</feature>
<evidence type="ECO:0000313" key="3">
    <source>
        <dbReference type="Proteomes" id="UP001075354"/>
    </source>
</evidence>
<organism evidence="2 3">
    <name type="scientific">Megalurothrips usitatus</name>
    <name type="common">bean blossom thrips</name>
    <dbReference type="NCBI Taxonomy" id="439358"/>
    <lineage>
        <taxon>Eukaryota</taxon>
        <taxon>Metazoa</taxon>
        <taxon>Ecdysozoa</taxon>
        <taxon>Arthropoda</taxon>
        <taxon>Hexapoda</taxon>
        <taxon>Insecta</taxon>
        <taxon>Pterygota</taxon>
        <taxon>Neoptera</taxon>
        <taxon>Paraneoptera</taxon>
        <taxon>Thysanoptera</taxon>
        <taxon>Terebrantia</taxon>
        <taxon>Thripoidea</taxon>
        <taxon>Thripidae</taxon>
        <taxon>Megalurothrips</taxon>
    </lineage>
</organism>
<feature type="compositionally biased region" description="Low complexity" evidence="1">
    <location>
        <begin position="54"/>
        <end position="64"/>
    </location>
</feature>
<gene>
    <name evidence="2" type="ORF">ONE63_011131</name>
</gene>
<proteinExistence type="predicted"/>
<feature type="region of interest" description="Disordered" evidence="1">
    <location>
        <begin position="1"/>
        <end position="205"/>
    </location>
</feature>
<feature type="compositionally biased region" description="Low complexity" evidence="1">
    <location>
        <begin position="89"/>
        <end position="102"/>
    </location>
</feature>
<keyword evidence="3" id="KW-1185">Reference proteome</keyword>
<accession>A0AAV7XH16</accession>
<feature type="compositionally biased region" description="Polar residues" evidence="1">
    <location>
        <begin position="124"/>
        <end position="152"/>
    </location>
</feature>
<feature type="compositionally biased region" description="Low complexity" evidence="1">
    <location>
        <begin position="162"/>
        <end position="173"/>
    </location>
</feature>
<comment type="caution">
    <text evidence="2">The sequence shown here is derived from an EMBL/GenBank/DDBJ whole genome shotgun (WGS) entry which is preliminary data.</text>
</comment>
<reference evidence="2" key="1">
    <citation type="submission" date="2022-12" db="EMBL/GenBank/DDBJ databases">
        <title>Chromosome-level genome assembly of the bean flower thrips Megalurothrips usitatus.</title>
        <authorList>
            <person name="Ma L."/>
            <person name="Liu Q."/>
            <person name="Li H."/>
            <person name="Cai W."/>
        </authorList>
    </citation>
    <scope>NUCLEOTIDE SEQUENCE</scope>
    <source>
        <strain evidence="2">Cailab_2022a</strain>
    </source>
</reference>
<name>A0AAV7XH16_9NEOP</name>
<dbReference type="AlphaFoldDB" id="A0AAV7XH16"/>
<protein>
    <recommendedName>
        <fullName evidence="4">Dentin sialophosphoprotein-like</fullName>
    </recommendedName>
</protein>
<dbReference type="Proteomes" id="UP001075354">
    <property type="component" value="Chromosome 9"/>
</dbReference>
<evidence type="ECO:0008006" key="4">
    <source>
        <dbReference type="Google" id="ProtNLM"/>
    </source>
</evidence>
<feature type="compositionally biased region" description="Polar residues" evidence="1">
    <location>
        <begin position="16"/>
        <end position="30"/>
    </location>
</feature>
<evidence type="ECO:0000313" key="2">
    <source>
        <dbReference type="EMBL" id="KAJ1524648.1"/>
    </source>
</evidence>
<sequence length="520" mass="56919">MFPLCDARCSGEEDQISNISGSPSSNVTLSNEDDNVSCGSTNQASSEIEKHSDNSSSPSSNKALSNEDDNVFCGSTDQASSEIEKHSDNSSSPSSNKALSNKDASVSCGSTDQASSEIEKHSDNSSSPFSNKTLSNEDANVSCGSIDQQGGTSSDGEEDSTNSDSDSPSSCESAAEDGEGSSNHQGDFFISDMGQDADNASPGDEIVFNRDLNEEPETPAAGPVGNRVQNEEHRNPFENEDQEAPNRQQRRPSLRELINGVYSDRISAGVDITRSDLLYMALGSAKQNHFTNKAFNDSIQLLNNIFNEPVLPISSARLDSILMEKTSVKHYFYCRSCKKSFGELDYENIKTKLCENCQTVNDISDLRKAHYFCMYDLSRAIEILFNQSEIKDALLRPADAVNKSEPGHISDIYGGSMYKKFAERVKNFTECVISLHFCTDGAALFKSSKSSIWPIMICINELPPEVRMKNILLGGLWFGKCHPPMNLLLKPLSEQAIHLSNGFVIQVRNNPLNMRAYITG</sequence>
<feature type="compositionally biased region" description="Polar residues" evidence="1">
    <location>
        <begin position="37"/>
        <end position="46"/>
    </location>
</feature>
<evidence type="ECO:0000256" key="1">
    <source>
        <dbReference type="SAM" id="MobiDB-lite"/>
    </source>
</evidence>
<dbReference type="EMBL" id="JAPTSV010000009">
    <property type="protein sequence ID" value="KAJ1524648.1"/>
    <property type="molecule type" value="Genomic_DNA"/>
</dbReference>